<dbReference type="PROSITE" id="PS50850">
    <property type="entry name" value="MFS"/>
    <property type="match status" value="1"/>
</dbReference>
<evidence type="ECO:0000256" key="7">
    <source>
        <dbReference type="SAM" id="Phobius"/>
    </source>
</evidence>
<evidence type="ECO:0000313" key="9">
    <source>
        <dbReference type="EMBL" id="MDQ0149663.1"/>
    </source>
</evidence>
<feature type="transmembrane region" description="Helical" evidence="7">
    <location>
        <begin position="79"/>
        <end position="98"/>
    </location>
</feature>
<dbReference type="InterPro" id="IPR036259">
    <property type="entry name" value="MFS_trans_sf"/>
</dbReference>
<keyword evidence="5 7" id="KW-1133">Transmembrane helix</keyword>
<dbReference type="InterPro" id="IPR011701">
    <property type="entry name" value="MFS"/>
</dbReference>
<dbReference type="InterPro" id="IPR050171">
    <property type="entry name" value="MFS_Transporters"/>
</dbReference>
<feature type="transmembrane region" description="Helical" evidence="7">
    <location>
        <begin position="376"/>
        <end position="398"/>
    </location>
</feature>
<reference evidence="9 10" key="1">
    <citation type="submission" date="2023-07" db="EMBL/GenBank/DDBJ databases">
        <title>Genomic Encyclopedia of Type Strains, Phase IV (KMG-IV): sequencing the most valuable type-strain genomes for metagenomic binning, comparative biology and taxonomic classification.</title>
        <authorList>
            <person name="Goeker M."/>
        </authorList>
    </citation>
    <scope>NUCLEOTIDE SEQUENCE [LARGE SCALE GENOMIC DNA]</scope>
    <source>
        <strain evidence="9 10">DSM 20694</strain>
    </source>
</reference>
<keyword evidence="3" id="KW-1003">Cell membrane</keyword>
<evidence type="ECO:0000313" key="10">
    <source>
        <dbReference type="Proteomes" id="UP001228504"/>
    </source>
</evidence>
<evidence type="ECO:0000256" key="6">
    <source>
        <dbReference type="ARBA" id="ARBA00023136"/>
    </source>
</evidence>
<dbReference type="Gene3D" id="1.20.1250.20">
    <property type="entry name" value="MFS general substrate transporter like domains"/>
    <property type="match status" value="1"/>
</dbReference>
<keyword evidence="10" id="KW-1185">Reference proteome</keyword>
<feature type="transmembrane region" description="Helical" evidence="7">
    <location>
        <begin position="44"/>
        <end position="67"/>
    </location>
</feature>
<evidence type="ECO:0000256" key="2">
    <source>
        <dbReference type="ARBA" id="ARBA00022448"/>
    </source>
</evidence>
<gene>
    <name evidence="9" type="ORF">J2S18_001594</name>
</gene>
<evidence type="ECO:0000256" key="5">
    <source>
        <dbReference type="ARBA" id="ARBA00022989"/>
    </source>
</evidence>
<sequence length="404" mass="45498">MLILEDYKKLSKDIYIIFIVQLINRFGDFVVPFLTLFFTEKLNLPINVVGILITLISLISLPAFFLGGKLSDVIGHKKIYIIFQSISSIFLFVIPIINNKYLKILFIIISTFFNNAARPSINGIIIESTNEKERKIAFSLQYIGINLGVAIGPIVGGFLFNNYLSLIFLGDALTSLIAVVLVFFNIGNANINKDTFKYVKTNKEDSEQNLLNILKNKYSIKVVLIIYTIYSFVYCQYKFSLPITLNYKFGDSSVQFYGVLMSINAISVILFTIFINKITNKFNSITNIAIAGMFYAFGFGFIGIISKKFFFLISTLLWSIGEILISTNLNVFLANNSPSKFKARINSLGSFCMNVGVILGTFLAAKYINSFGISNFWNLIFVIALVASIILFILNIYIKRSVSK</sequence>
<feature type="transmembrane region" description="Helical" evidence="7">
    <location>
        <begin position="311"/>
        <end position="333"/>
    </location>
</feature>
<dbReference type="EMBL" id="JAUSUF010000004">
    <property type="protein sequence ID" value="MDQ0149663.1"/>
    <property type="molecule type" value="Genomic_DNA"/>
</dbReference>
<feature type="transmembrane region" description="Helical" evidence="7">
    <location>
        <begin position="287"/>
        <end position="305"/>
    </location>
</feature>
<feature type="transmembrane region" description="Helical" evidence="7">
    <location>
        <begin position="218"/>
        <end position="234"/>
    </location>
</feature>
<evidence type="ECO:0000256" key="3">
    <source>
        <dbReference type="ARBA" id="ARBA00022475"/>
    </source>
</evidence>
<name>A0ABT9UTK6_9FIRM</name>
<keyword evidence="2" id="KW-0813">Transport</keyword>
<evidence type="ECO:0000256" key="1">
    <source>
        <dbReference type="ARBA" id="ARBA00004651"/>
    </source>
</evidence>
<protein>
    <submittedName>
        <fullName evidence="9">MFS family permease</fullName>
    </submittedName>
</protein>
<dbReference type="SUPFAM" id="SSF103473">
    <property type="entry name" value="MFS general substrate transporter"/>
    <property type="match status" value="1"/>
</dbReference>
<organism evidence="9 10">
    <name type="scientific">Eubacterium multiforme</name>
    <dbReference type="NCBI Taxonomy" id="83339"/>
    <lineage>
        <taxon>Bacteria</taxon>
        <taxon>Bacillati</taxon>
        <taxon>Bacillota</taxon>
        <taxon>Clostridia</taxon>
        <taxon>Eubacteriales</taxon>
        <taxon>Eubacteriaceae</taxon>
        <taxon>Eubacterium</taxon>
    </lineage>
</organism>
<proteinExistence type="predicted"/>
<evidence type="ECO:0000259" key="8">
    <source>
        <dbReference type="PROSITE" id="PS50850"/>
    </source>
</evidence>
<dbReference type="RefSeq" id="WP_307485391.1">
    <property type="nucleotide sequence ID" value="NZ_JAUSUF010000004.1"/>
</dbReference>
<feature type="transmembrane region" description="Helical" evidence="7">
    <location>
        <begin position="14"/>
        <end position="38"/>
    </location>
</feature>
<feature type="transmembrane region" description="Helical" evidence="7">
    <location>
        <begin position="254"/>
        <end position="275"/>
    </location>
</feature>
<feature type="transmembrane region" description="Helical" evidence="7">
    <location>
        <begin position="345"/>
        <end position="364"/>
    </location>
</feature>
<dbReference type="InterPro" id="IPR020846">
    <property type="entry name" value="MFS_dom"/>
</dbReference>
<dbReference type="PANTHER" id="PTHR23517">
    <property type="entry name" value="RESISTANCE PROTEIN MDTM, PUTATIVE-RELATED-RELATED"/>
    <property type="match status" value="1"/>
</dbReference>
<dbReference type="Pfam" id="PF07690">
    <property type="entry name" value="MFS_1"/>
    <property type="match status" value="1"/>
</dbReference>
<keyword evidence="4 7" id="KW-0812">Transmembrane</keyword>
<accession>A0ABT9UTK6</accession>
<feature type="transmembrane region" description="Helical" evidence="7">
    <location>
        <begin position="138"/>
        <end position="160"/>
    </location>
</feature>
<keyword evidence="6 7" id="KW-0472">Membrane</keyword>
<feature type="transmembrane region" description="Helical" evidence="7">
    <location>
        <begin position="166"/>
        <end position="187"/>
    </location>
</feature>
<feature type="domain" description="Major facilitator superfamily (MFS) profile" evidence="8">
    <location>
        <begin position="13"/>
        <end position="403"/>
    </location>
</feature>
<comment type="caution">
    <text evidence="9">The sequence shown here is derived from an EMBL/GenBank/DDBJ whole genome shotgun (WGS) entry which is preliminary data.</text>
</comment>
<evidence type="ECO:0000256" key="4">
    <source>
        <dbReference type="ARBA" id="ARBA00022692"/>
    </source>
</evidence>
<dbReference type="Proteomes" id="UP001228504">
    <property type="component" value="Unassembled WGS sequence"/>
</dbReference>
<comment type="subcellular location">
    <subcellularLocation>
        <location evidence="1">Cell membrane</location>
        <topology evidence="1">Multi-pass membrane protein</topology>
    </subcellularLocation>
</comment>